<evidence type="ECO:0000313" key="3">
    <source>
        <dbReference type="Proteomes" id="UP001208567"/>
    </source>
</evidence>
<gene>
    <name evidence="2" type="ORF">bsdE14_10780</name>
</gene>
<evidence type="ECO:0000256" key="1">
    <source>
        <dbReference type="SAM" id="Phobius"/>
    </source>
</evidence>
<dbReference type="RefSeq" id="WP_264848957.1">
    <property type="nucleotide sequence ID" value="NZ_BRXR01000001.1"/>
</dbReference>
<feature type="transmembrane region" description="Helical" evidence="1">
    <location>
        <begin position="12"/>
        <end position="35"/>
    </location>
</feature>
<sequence length="111" mass="12849">MKEYIEDILYCLKLSIYFFIIPFAIGAIIGLILHGRDMMQIIIWGCRVVQYLGCTGLALAGISFVKTDLMRPLNYQREWETYFKKLNLPFVILIISSVIIAIAFIIQDIIR</sequence>
<name>A0ABQ5N388_9CLOT</name>
<feature type="transmembrane region" description="Helical" evidence="1">
    <location>
        <begin position="86"/>
        <end position="106"/>
    </location>
</feature>
<organism evidence="2 3">
    <name type="scientific">Clostridium omnivorum</name>
    <dbReference type="NCBI Taxonomy" id="1604902"/>
    <lineage>
        <taxon>Bacteria</taxon>
        <taxon>Bacillati</taxon>
        <taxon>Bacillota</taxon>
        <taxon>Clostridia</taxon>
        <taxon>Eubacteriales</taxon>
        <taxon>Clostridiaceae</taxon>
        <taxon>Clostridium</taxon>
    </lineage>
</organism>
<dbReference type="EMBL" id="BRXR01000001">
    <property type="protein sequence ID" value="GLC29668.1"/>
    <property type="molecule type" value="Genomic_DNA"/>
</dbReference>
<keyword evidence="1" id="KW-0812">Transmembrane</keyword>
<keyword evidence="1" id="KW-1133">Transmembrane helix</keyword>
<protein>
    <submittedName>
        <fullName evidence="2">Uncharacterized protein</fullName>
    </submittedName>
</protein>
<comment type="caution">
    <text evidence="2">The sequence shown here is derived from an EMBL/GenBank/DDBJ whole genome shotgun (WGS) entry which is preliminary data.</text>
</comment>
<evidence type="ECO:0000313" key="2">
    <source>
        <dbReference type="EMBL" id="GLC29668.1"/>
    </source>
</evidence>
<proteinExistence type="predicted"/>
<keyword evidence="1" id="KW-0472">Membrane</keyword>
<feature type="transmembrane region" description="Helical" evidence="1">
    <location>
        <begin position="41"/>
        <end position="65"/>
    </location>
</feature>
<accession>A0ABQ5N388</accession>
<keyword evidence="3" id="KW-1185">Reference proteome</keyword>
<dbReference type="Proteomes" id="UP001208567">
    <property type="component" value="Unassembled WGS sequence"/>
</dbReference>
<reference evidence="2 3" key="1">
    <citation type="journal article" date="2024" name="Int. J. Syst. Evol. Microbiol.">
        <title>Clostridium omnivorum sp. nov., isolated from anoxic soil under the treatment of reductive soil disinfestation.</title>
        <authorList>
            <person name="Ueki A."/>
            <person name="Tonouchi A."/>
            <person name="Kaku N."/>
            <person name="Honma S."/>
            <person name="Ueki K."/>
        </authorList>
    </citation>
    <scope>NUCLEOTIDE SEQUENCE [LARGE SCALE GENOMIC DNA]</scope>
    <source>
        <strain evidence="2 3">E14</strain>
    </source>
</reference>